<evidence type="ECO:0000256" key="11">
    <source>
        <dbReference type="PROSITE-ProRule" id="PRU01360"/>
    </source>
</evidence>
<keyword evidence="2 11" id="KW-0813">Transport</keyword>
<dbReference type="SUPFAM" id="SSF56935">
    <property type="entry name" value="Porins"/>
    <property type="match status" value="1"/>
</dbReference>
<dbReference type="Pfam" id="PF00593">
    <property type="entry name" value="TonB_dep_Rec_b-barrel"/>
    <property type="match status" value="1"/>
</dbReference>
<evidence type="ECO:0000313" key="16">
    <source>
        <dbReference type="EMBL" id="CAA2105837.1"/>
    </source>
</evidence>
<comment type="similarity">
    <text evidence="11 12">Belongs to the TonB-dependent receptor family.</text>
</comment>
<keyword evidence="6" id="KW-0408">Iron</keyword>
<feature type="signal peptide" evidence="13">
    <location>
        <begin position="1"/>
        <end position="20"/>
    </location>
</feature>
<keyword evidence="8 12" id="KW-0798">TonB box</keyword>
<evidence type="ECO:0000256" key="12">
    <source>
        <dbReference type="RuleBase" id="RU003357"/>
    </source>
</evidence>
<evidence type="ECO:0000256" key="8">
    <source>
        <dbReference type="ARBA" id="ARBA00023077"/>
    </source>
</evidence>
<dbReference type="InterPro" id="IPR000531">
    <property type="entry name" value="Beta-barrel_TonB"/>
</dbReference>
<sequence>MIIRGSLALILASAASPTLAQQVAAPAGAVTLDELSVTAQHRPERAGDVPISLGLRTAADLERHEIRRADQAINEIPNAQMGTLSGSLYTNFTAIRGIGSGLIDTDPAVGFYKDGVSVGNSQGYSGGLLDVDRVEVLRGPQGTLYGRNNLAGAINVISSLPDPARVFGDVGIEYGRFNQLRGFGIINMPIANSGWAVRGALSGSRNDGYTPNLATHRDLNSLEDLHGRFSVKGDINDTLEFIGSVESQSQRSYDAAFQRDQDFRAGRARVDILDPFNGTLNTTTARTQFTLKRENGDRIVSITGFQDRNNEYRGNTFPRGYFAPLEAQYQAFGIAGFRYRTDNPFRGSYQQFSQEYRYISDSDDRFKWLAGAYVEHSKSSSTYGLKSTFSPGGFLTGDSVSLASKADIATTAVAGFVDGSYALTERLKLFAGARVGHDWKDIDYRFSVDNPSFAALGFTAAFASSFRNTLSEAYVTPRAGLQFALNPEVNIYASVSRGYKSGGFNSAFVSVGDDRPYKSESLMTYEAGWKAQLLDNRLSIDGAVFFNDWSDQQVQVNNIATQSTPIQNALSSQSYGAEAEGRFRIDEHWSVRAGIGYVDATYEDFKNAIATGRSVAIDASGNQQQYVSKYNGSIGGSYAWKTGYDNLTGTIDVWYNARSGFYFDAENTLRQPGYGLLNARISFENERYALSLFGTNLTDTRYRSIALDVGFGPLVAIAPPLMVGGSVRLKF</sequence>
<dbReference type="InterPro" id="IPR039426">
    <property type="entry name" value="TonB-dep_rcpt-like"/>
</dbReference>
<evidence type="ECO:0000256" key="2">
    <source>
        <dbReference type="ARBA" id="ARBA00022448"/>
    </source>
</evidence>
<evidence type="ECO:0000259" key="15">
    <source>
        <dbReference type="Pfam" id="PF07715"/>
    </source>
</evidence>
<gene>
    <name evidence="16" type="primary">fyuA</name>
    <name evidence="16" type="ORF">MBUL_03389</name>
</gene>
<dbReference type="Pfam" id="PF07715">
    <property type="entry name" value="Plug"/>
    <property type="match status" value="1"/>
</dbReference>
<dbReference type="AlphaFoldDB" id="A0A679JB24"/>
<keyword evidence="13" id="KW-0732">Signal</keyword>
<evidence type="ECO:0000256" key="10">
    <source>
        <dbReference type="ARBA" id="ARBA00023237"/>
    </source>
</evidence>
<feature type="domain" description="TonB-dependent receptor plug" evidence="15">
    <location>
        <begin position="48"/>
        <end position="153"/>
    </location>
</feature>
<keyword evidence="10 11" id="KW-0998">Cell outer membrane</keyword>
<proteinExistence type="inferred from homology"/>
<evidence type="ECO:0000256" key="6">
    <source>
        <dbReference type="ARBA" id="ARBA00023004"/>
    </source>
</evidence>
<feature type="chain" id="PRO_5025536458" evidence="13">
    <location>
        <begin position="21"/>
        <end position="731"/>
    </location>
</feature>
<dbReference type="PANTHER" id="PTHR32552:SF81">
    <property type="entry name" value="TONB-DEPENDENT OUTER MEMBRANE RECEPTOR"/>
    <property type="match status" value="1"/>
</dbReference>
<keyword evidence="16" id="KW-0675">Receptor</keyword>
<evidence type="ECO:0000256" key="5">
    <source>
        <dbReference type="ARBA" id="ARBA00022692"/>
    </source>
</evidence>
<protein>
    <submittedName>
        <fullName evidence="16">Pesticin receptor</fullName>
    </submittedName>
</protein>
<evidence type="ECO:0000256" key="1">
    <source>
        <dbReference type="ARBA" id="ARBA00004571"/>
    </source>
</evidence>
<dbReference type="GO" id="GO:0009279">
    <property type="term" value="C:cell outer membrane"/>
    <property type="evidence" value="ECO:0007669"/>
    <property type="project" value="UniProtKB-SubCell"/>
</dbReference>
<keyword evidence="9 11" id="KW-0472">Membrane</keyword>
<keyword evidence="7" id="KW-0406">Ion transport</keyword>
<dbReference type="EMBL" id="LR743504">
    <property type="protein sequence ID" value="CAA2105837.1"/>
    <property type="molecule type" value="Genomic_DNA"/>
</dbReference>
<dbReference type="InterPro" id="IPR036942">
    <property type="entry name" value="Beta-barrel_TonB_sf"/>
</dbReference>
<dbReference type="Gene3D" id="2.40.170.20">
    <property type="entry name" value="TonB-dependent receptor, beta-barrel domain"/>
    <property type="match status" value="1"/>
</dbReference>
<feature type="domain" description="TonB-dependent receptor-like beta-barrel" evidence="14">
    <location>
        <begin position="268"/>
        <end position="697"/>
    </location>
</feature>
<evidence type="ECO:0000256" key="9">
    <source>
        <dbReference type="ARBA" id="ARBA00023136"/>
    </source>
</evidence>
<dbReference type="GO" id="GO:0006826">
    <property type="term" value="P:iron ion transport"/>
    <property type="evidence" value="ECO:0007669"/>
    <property type="project" value="UniProtKB-KW"/>
</dbReference>
<dbReference type="PROSITE" id="PS52016">
    <property type="entry name" value="TONB_DEPENDENT_REC_3"/>
    <property type="match status" value="1"/>
</dbReference>
<accession>A0A679JB24</accession>
<dbReference type="PANTHER" id="PTHR32552">
    <property type="entry name" value="FERRICHROME IRON RECEPTOR-RELATED"/>
    <property type="match status" value="1"/>
</dbReference>
<keyword evidence="3 11" id="KW-1134">Transmembrane beta strand</keyword>
<evidence type="ECO:0000256" key="4">
    <source>
        <dbReference type="ARBA" id="ARBA00022496"/>
    </source>
</evidence>
<evidence type="ECO:0000259" key="14">
    <source>
        <dbReference type="Pfam" id="PF00593"/>
    </source>
</evidence>
<organism evidence="16">
    <name type="scientific">Methylobacterium bullatum</name>
    <dbReference type="NCBI Taxonomy" id="570505"/>
    <lineage>
        <taxon>Bacteria</taxon>
        <taxon>Pseudomonadati</taxon>
        <taxon>Pseudomonadota</taxon>
        <taxon>Alphaproteobacteria</taxon>
        <taxon>Hyphomicrobiales</taxon>
        <taxon>Methylobacteriaceae</taxon>
        <taxon>Methylobacterium</taxon>
    </lineage>
</organism>
<comment type="subcellular location">
    <subcellularLocation>
        <location evidence="1 11">Cell outer membrane</location>
        <topology evidence="1 11">Multi-pass membrane protein</topology>
    </subcellularLocation>
</comment>
<evidence type="ECO:0000256" key="7">
    <source>
        <dbReference type="ARBA" id="ARBA00023065"/>
    </source>
</evidence>
<reference evidence="16" key="1">
    <citation type="submission" date="2019-12" db="EMBL/GenBank/DDBJ databases">
        <authorList>
            <person name="Cremers G."/>
        </authorList>
    </citation>
    <scope>NUCLEOTIDE SEQUENCE</scope>
    <source>
        <strain evidence="16">Mbul1</strain>
    </source>
</reference>
<keyword evidence="5 11" id="KW-0812">Transmembrane</keyword>
<evidence type="ECO:0000256" key="13">
    <source>
        <dbReference type="SAM" id="SignalP"/>
    </source>
</evidence>
<dbReference type="InterPro" id="IPR012910">
    <property type="entry name" value="Plug_dom"/>
</dbReference>
<evidence type="ECO:0000256" key="3">
    <source>
        <dbReference type="ARBA" id="ARBA00022452"/>
    </source>
</evidence>
<name>A0A679JB24_9HYPH</name>
<keyword evidence="4" id="KW-0410">Iron transport</keyword>